<evidence type="ECO:0000313" key="1">
    <source>
        <dbReference type="EMBL" id="CDR31048.1"/>
    </source>
</evidence>
<reference evidence="2" key="1">
    <citation type="submission" date="2014-05" db="EMBL/GenBank/DDBJ databases">
        <authorList>
            <person name="Kube M."/>
        </authorList>
    </citation>
    <scope>NUCLEOTIDE SEQUENCE [LARGE SCALE GENOMIC DNA]</scope>
</reference>
<dbReference type="STRING" id="35623.Aocu_09750"/>
<proteinExistence type="predicted"/>
<dbReference type="EMBL" id="LK028559">
    <property type="protein sequence ID" value="CDR31048.1"/>
    <property type="molecule type" value="Genomic_DNA"/>
</dbReference>
<evidence type="ECO:0000313" key="2">
    <source>
        <dbReference type="Proteomes" id="UP000032434"/>
    </source>
</evidence>
<dbReference type="HOGENOM" id="CLU_2802520_0_0_14"/>
<dbReference type="Proteomes" id="UP000032434">
    <property type="component" value="Chromosome 1"/>
</dbReference>
<name>A0A061AB19_9MOLU</name>
<dbReference type="InParanoid" id="A0A061AB19"/>
<sequence>MKVIDMRCLAKNDLALHKIFGVVKVIENQAIDKYFIACEFMIGNRAISGCQLAVSSLKRLDKYSEERGMHP</sequence>
<dbReference type="PATRIC" id="fig|35623.3.peg.975"/>
<dbReference type="AlphaFoldDB" id="A0A061AB19"/>
<dbReference type="KEGG" id="aoc:Aocu_09750"/>
<organism evidence="1 2">
    <name type="scientific">Acholeplasma oculi</name>
    <dbReference type="NCBI Taxonomy" id="35623"/>
    <lineage>
        <taxon>Bacteria</taxon>
        <taxon>Bacillati</taxon>
        <taxon>Mycoplasmatota</taxon>
        <taxon>Mollicutes</taxon>
        <taxon>Acholeplasmatales</taxon>
        <taxon>Acholeplasmataceae</taxon>
        <taxon>Acholeplasma</taxon>
    </lineage>
</organism>
<protein>
    <submittedName>
        <fullName evidence="1">Uncharacterized protein</fullName>
    </submittedName>
</protein>
<gene>
    <name evidence="1" type="ORF">Aocu_09750</name>
</gene>
<keyword evidence="2" id="KW-1185">Reference proteome</keyword>
<accession>A0A061AB19</accession>